<dbReference type="AlphaFoldDB" id="T0KRY8"/>
<dbReference type="Proteomes" id="UP000015520">
    <property type="component" value="Unassembled WGS sequence"/>
</dbReference>
<dbReference type="InterPro" id="IPR001623">
    <property type="entry name" value="DnaJ_domain"/>
</dbReference>
<dbReference type="CDD" id="cd06257">
    <property type="entry name" value="DnaJ"/>
    <property type="match status" value="1"/>
</dbReference>
<evidence type="ECO:0000259" key="1">
    <source>
        <dbReference type="PROSITE" id="PS50076"/>
    </source>
</evidence>
<dbReference type="SMART" id="SM00271">
    <property type="entry name" value="DnaJ"/>
    <property type="match status" value="1"/>
</dbReference>
<reference evidence="2 3" key="1">
    <citation type="submission" date="2013-07" db="EMBL/GenBank/DDBJ databases">
        <title>Sulfurimonas hongkongensis AST-10 Genome Sequencing.</title>
        <authorList>
            <person name="Cai L."/>
            <person name="Zhang T."/>
        </authorList>
    </citation>
    <scope>NUCLEOTIDE SEQUENCE [LARGE SCALE GENOMIC DNA]</scope>
    <source>
        <strain evidence="2 3">AST-10</strain>
    </source>
</reference>
<keyword evidence="3" id="KW-1185">Reference proteome</keyword>
<dbReference type="SUPFAM" id="SSF46565">
    <property type="entry name" value="Chaperone J-domain"/>
    <property type="match status" value="1"/>
</dbReference>
<dbReference type="InterPro" id="IPR053232">
    <property type="entry name" value="DnaJ_C/III_chloroplastic"/>
</dbReference>
<dbReference type="Gene3D" id="1.10.287.110">
    <property type="entry name" value="DnaJ domain"/>
    <property type="match status" value="1"/>
</dbReference>
<dbReference type="PROSITE" id="PS50076">
    <property type="entry name" value="DNAJ_2"/>
    <property type="match status" value="1"/>
</dbReference>
<comment type="caution">
    <text evidence="2">The sequence shown here is derived from an EMBL/GenBank/DDBJ whole genome shotgun (WGS) entry which is preliminary data.</text>
</comment>
<sequence>MELFLLKESQISQKGRFMDIVLRNNLILITTSFETLNREWMKNFLNHHSRGMLFLSKSVLVFRNETLTEVRDEFLRELSQYHASTHEYDHKFFLRSMLKFGTQPIKIELKKLDKTQKIKVNLYAYDKNTVLITLESPNSWVLSYFRSQLEVYVERGTDISLVVDVSDHRAKARLERTLNKKDVLHYHLEYSYDNHFLSKLYSDFANYTFGDLCREEEQSHLTQLYRLLECPVGASADDIKRNYKKLARAYHPDKILHENPTMIEHYTQKFQLLQEAYTTLKEVS</sequence>
<accession>T0KRY8</accession>
<proteinExistence type="predicted"/>
<dbReference type="EMBL" id="AUPZ01000005">
    <property type="protein sequence ID" value="EQB39744.1"/>
    <property type="molecule type" value="Genomic_DNA"/>
</dbReference>
<dbReference type="PATRIC" id="fig|1172190.3.peg.776"/>
<evidence type="ECO:0000313" key="3">
    <source>
        <dbReference type="Proteomes" id="UP000015520"/>
    </source>
</evidence>
<name>T0KRY8_9BACT</name>
<feature type="domain" description="J" evidence="1">
    <location>
        <begin position="223"/>
        <end position="284"/>
    </location>
</feature>
<gene>
    <name evidence="2" type="ORF">M947_04000</name>
</gene>
<dbReference type="STRING" id="1172190.M947_04000"/>
<dbReference type="PRINTS" id="PR00625">
    <property type="entry name" value="JDOMAIN"/>
</dbReference>
<protein>
    <submittedName>
        <fullName evidence="2">Molecular chaperone DnaJ</fullName>
    </submittedName>
</protein>
<dbReference type="Pfam" id="PF00226">
    <property type="entry name" value="DnaJ"/>
    <property type="match status" value="1"/>
</dbReference>
<evidence type="ECO:0000313" key="2">
    <source>
        <dbReference type="EMBL" id="EQB39744.1"/>
    </source>
</evidence>
<dbReference type="eggNOG" id="COG2214">
    <property type="taxonomic scope" value="Bacteria"/>
</dbReference>
<dbReference type="InterPro" id="IPR036869">
    <property type="entry name" value="J_dom_sf"/>
</dbReference>
<organism evidence="2 3">
    <name type="scientific">Sulfurimonas hongkongensis</name>
    <dbReference type="NCBI Taxonomy" id="1172190"/>
    <lineage>
        <taxon>Bacteria</taxon>
        <taxon>Pseudomonadati</taxon>
        <taxon>Campylobacterota</taxon>
        <taxon>Epsilonproteobacteria</taxon>
        <taxon>Campylobacterales</taxon>
        <taxon>Sulfurimonadaceae</taxon>
        <taxon>Sulfurimonas</taxon>
    </lineage>
</organism>
<dbReference type="PANTHER" id="PTHR45090">
    <property type="entry name" value="CHAPERONE PROTEIN DNAJ 20 CHLOROPLASTIC"/>
    <property type="match status" value="1"/>
</dbReference>
<dbReference type="PANTHER" id="PTHR45090:SF4">
    <property type="entry name" value="J DOMAIN-CONTAINING PROTEIN"/>
    <property type="match status" value="1"/>
</dbReference>